<reference evidence="15" key="1">
    <citation type="journal article" date="2023" name="Mol. Phylogenet. Evol.">
        <title>Genome-scale phylogeny and comparative genomics of the fungal order Sordariales.</title>
        <authorList>
            <person name="Hensen N."/>
            <person name="Bonometti L."/>
            <person name="Westerberg I."/>
            <person name="Brannstrom I.O."/>
            <person name="Guillou S."/>
            <person name="Cros-Aarteil S."/>
            <person name="Calhoun S."/>
            <person name="Haridas S."/>
            <person name="Kuo A."/>
            <person name="Mondo S."/>
            <person name="Pangilinan J."/>
            <person name="Riley R."/>
            <person name="LaButti K."/>
            <person name="Andreopoulos B."/>
            <person name="Lipzen A."/>
            <person name="Chen C."/>
            <person name="Yan M."/>
            <person name="Daum C."/>
            <person name="Ng V."/>
            <person name="Clum A."/>
            <person name="Steindorff A."/>
            <person name="Ohm R.A."/>
            <person name="Martin F."/>
            <person name="Silar P."/>
            <person name="Natvig D.O."/>
            <person name="Lalanne C."/>
            <person name="Gautier V."/>
            <person name="Ament-Velasquez S.L."/>
            <person name="Kruys A."/>
            <person name="Hutchinson M.I."/>
            <person name="Powell A.J."/>
            <person name="Barry K."/>
            <person name="Miller A.N."/>
            <person name="Grigoriev I.V."/>
            <person name="Debuchy R."/>
            <person name="Gladieux P."/>
            <person name="Hiltunen Thoren M."/>
            <person name="Johannesson H."/>
        </authorList>
    </citation>
    <scope>NUCLEOTIDE SEQUENCE</scope>
    <source>
        <strain evidence="15">CBS 626.80</strain>
    </source>
</reference>
<dbReference type="Gene3D" id="1.10.287.1490">
    <property type="match status" value="1"/>
</dbReference>
<evidence type="ECO:0000259" key="14">
    <source>
        <dbReference type="SMART" id="SM00968"/>
    </source>
</evidence>
<organism evidence="15 16">
    <name type="scientific">Pseudoneurospora amorphoporcata</name>
    <dbReference type="NCBI Taxonomy" id="241081"/>
    <lineage>
        <taxon>Eukaryota</taxon>
        <taxon>Fungi</taxon>
        <taxon>Dikarya</taxon>
        <taxon>Ascomycota</taxon>
        <taxon>Pezizomycotina</taxon>
        <taxon>Sordariomycetes</taxon>
        <taxon>Sordariomycetidae</taxon>
        <taxon>Sordariales</taxon>
        <taxon>Sordariaceae</taxon>
        <taxon>Pseudoneurospora</taxon>
    </lineage>
</organism>
<feature type="compositionally biased region" description="Basic and acidic residues" evidence="13">
    <location>
        <begin position="1592"/>
        <end position="1636"/>
    </location>
</feature>
<dbReference type="InterPro" id="IPR003395">
    <property type="entry name" value="RecF/RecN/SMC_N"/>
</dbReference>
<evidence type="ECO:0000256" key="9">
    <source>
        <dbReference type="ARBA" id="ARBA00023067"/>
    </source>
</evidence>
<accession>A0AAN6SG24</accession>
<dbReference type="GO" id="GO:0007076">
    <property type="term" value="P:mitotic chromosome condensation"/>
    <property type="evidence" value="ECO:0007669"/>
    <property type="project" value="TreeGrafter"/>
</dbReference>
<feature type="region of interest" description="Disordered" evidence="13">
    <location>
        <begin position="1592"/>
        <end position="1645"/>
    </location>
</feature>
<keyword evidence="6" id="KW-0498">Mitosis</keyword>
<evidence type="ECO:0000256" key="8">
    <source>
        <dbReference type="ARBA" id="ARBA00023054"/>
    </source>
</evidence>
<feature type="compositionally biased region" description="Low complexity" evidence="13">
    <location>
        <begin position="60"/>
        <end position="87"/>
    </location>
</feature>
<evidence type="ECO:0000256" key="10">
    <source>
        <dbReference type="ARBA" id="ARBA00023242"/>
    </source>
</evidence>
<dbReference type="SUPFAM" id="SSF52540">
    <property type="entry name" value="P-loop containing nucleoside triphosphate hydrolases"/>
    <property type="match status" value="1"/>
</dbReference>
<evidence type="ECO:0000256" key="7">
    <source>
        <dbReference type="ARBA" id="ARBA00022840"/>
    </source>
</evidence>
<feature type="region of interest" description="Disordered" evidence="13">
    <location>
        <begin position="788"/>
        <end position="811"/>
    </location>
</feature>
<dbReference type="GO" id="GO:0000796">
    <property type="term" value="C:condensin complex"/>
    <property type="evidence" value="ECO:0007669"/>
    <property type="project" value="TreeGrafter"/>
</dbReference>
<evidence type="ECO:0000256" key="3">
    <source>
        <dbReference type="ARBA" id="ARBA00018693"/>
    </source>
</evidence>
<dbReference type="Gene3D" id="1.20.5.170">
    <property type="match status" value="1"/>
</dbReference>
<comment type="similarity">
    <text evidence="2">Belongs to the SMC family. SMC4 subfamily.</text>
</comment>
<dbReference type="FunFam" id="3.40.50.300:FF:000585">
    <property type="entry name" value="Structural maintenance of chromosomes 4"/>
    <property type="match status" value="1"/>
</dbReference>
<feature type="compositionally biased region" description="Basic residues" evidence="13">
    <location>
        <begin position="1339"/>
        <end position="1364"/>
    </location>
</feature>
<feature type="region of interest" description="Disordered" evidence="13">
    <location>
        <begin position="1"/>
        <end position="224"/>
    </location>
</feature>
<dbReference type="InterPro" id="IPR036277">
    <property type="entry name" value="SMC_hinge_sf"/>
</dbReference>
<feature type="compositionally biased region" description="Acidic residues" evidence="13">
    <location>
        <begin position="1303"/>
        <end position="1335"/>
    </location>
</feature>
<dbReference type="GO" id="GO:0005634">
    <property type="term" value="C:nucleus"/>
    <property type="evidence" value="ECO:0007669"/>
    <property type="project" value="UniProtKB-SubCell"/>
</dbReference>
<reference evidence="15" key="2">
    <citation type="submission" date="2023-06" db="EMBL/GenBank/DDBJ databases">
        <authorList>
            <consortium name="Lawrence Berkeley National Laboratory"/>
            <person name="Mondo S.J."/>
            <person name="Hensen N."/>
            <person name="Bonometti L."/>
            <person name="Westerberg I."/>
            <person name="Brannstrom I.O."/>
            <person name="Guillou S."/>
            <person name="Cros-Aarteil S."/>
            <person name="Calhoun S."/>
            <person name="Haridas S."/>
            <person name="Kuo A."/>
            <person name="Pangilinan J."/>
            <person name="Riley R."/>
            <person name="Labutti K."/>
            <person name="Andreopoulos B."/>
            <person name="Lipzen A."/>
            <person name="Chen C."/>
            <person name="Yanf M."/>
            <person name="Daum C."/>
            <person name="Ng V."/>
            <person name="Clum A."/>
            <person name="Steindorff A."/>
            <person name="Ohm R."/>
            <person name="Martin F."/>
            <person name="Silar P."/>
            <person name="Natvig D."/>
            <person name="Lalanne C."/>
            <person name="Gautier V."/>
            <person name="Ament-Velasquez S.L."/>
            <person name="Kruys A."/>
            <person name="Hutchinson M.I."/>
            <person name="Powell A.J."/>
            <person name="Barry K."/>
            <person name="Miller A.N."/>
            <person name="Grigoriev I.V."/>
            <person name="Debuchy R."/>
            <person name="Gladieux P."/>
            <person name="Thoren M.H."/>
            <person name="Johannesson H."/>
        </authorList>
    </citation>
    <scope>NUCLEOTIDE SEQUENCE</scope>
    <source>
        <strain evidence="15">CBS 626.80</strain>
    </source>
</reference>
<feature type="compositionally biased region" description="Polar residues" evidence="13">
    <location>
        <begin position="203"/>
        <end position="217"/>
    </location>
</feature>
<evidence type="ECO:0000256" key="1">
    <source>
        <dbReference type="ARBA" id="ARBA00004123"/>
    </source>
</evidence>
<dbReference type="Pfam" id="PF02463">
    <property type="entry name" value="SMC_N"/>
    <property type="match status" value="1"/>
</dbReference>
<evidence type="ECO:0000256" key="13">
    <source>
        <dbReference type="SAM" id="MobiDB-lite"/>
    </source>
</evidence>
<name>A0AAN6SG24_9PEZI</name>
<evidence type="ECO:0000256" key="11">
    <source>
        <dbReference type="ARBA" id="ARBA00023306"/>
    </source>
</evidence>
<dbReference type="EMBL" id="MU859125">
    <property type="protein sequence ID" value="KAK3952355.1"/>
    <property type="molecule type" value="Genomic_DNA"/>
</dbReference>
<keyword evidence="16" id="KW-1185">Reference proteome</keyword>
<keyword evidence="7" id="KW-0067">ATP-binding</keyword>
<dbReference type="SMART" id="SM00968">
    <property type="entry name" value="SMC_hinge"/>
    <property type="match status" value="1"/>
</dbReference>
<evidence type="ECO:0000313" key="16">
    <source>
        <dbReference type="Proteomes" id="UP001303222"/>
    </source>
</evidence>
<keyword evidence="9" id="KW-0226">DNA condensation</keyword>
<keyword evidence="5" id="KW-0547">Nucleotide-binding</keyword>
<dbReference type="InterPro" id="IPR010935">
    <property type="entry name" value="SMC_hinge"/>
</dbReference>
<feature type="compositionally biased region" description="Basic residues" evidence="13">
    <location>
        <begin position="88"/>
        <end position="99"/>
    </location>
</feature>
<protein>
    <recommendedName>
        <fullName evidence="3">Structural maintenance of chromosomes protein 4</fullName>
    </recommendedName>
</protein>
<gene>
    <name evidence="15" type="ORF">QBC32DRAFT_260244</name>
</gene>
<dbReference type="FunFam" id="3.30.70.1620:FF:000003">
    <property type="entry name" value="Structural maintenance of chromosomes 4"/>
    <property type="match status" value="1"/>
</dbReference>
<dbReference type="GO" id="GO:0005524">
    <property type="term" value="F:ATP binding"/>
    <property type="evidence" value="ECO:0007669"/>
    <property type="project" value="UniProtKB-KW"/>
</dbReference>
<feature type="compositionally biased region" description="Low complexity" evidence="13">
    <location>
        <begin position="193"/>
        <end position="202"/>
    </location>
</feature>
<evidence type="ECO:0000256" key="4">
    <source>
        <dbReference type="ARBA" id="ARBA00022618"/>
    </source>
</evidence>
<evidence type="ECO:0000256" key="2">
    <source>
        <dbReference type="ARBA" id="ARBA00006005"/>
    </source>
</evidence>
<evidence type="ECO:0000256" key="6">
    <source>
        <dbReference type="ARBA" id="ARBA00022776"/>
    </source>
</evidence>
<dbReference type="SUPFAM" id="SSF57997">
    <property type="entry name" value="Tropomyosin"/>
    <property type="match status" value="1"/>
</dbReference>
<feature type="compositionally biased region" description="Basic residues" evidence="13">
    <location>
        <begin position="1"/>
        <end position="11"/>
    </location>
</feature>
<feature type="coiled-coil region" evidence="12">
    <location>
        <begin position="985"/>
        <end position="1226"/>
    </location>
</feature>
<dbReference type="SUPFAM" id="SSF75553">
    <property type="entry name" value="Smc hinge domain"/>
    <property type="match status" value="1"/>
</dbReference>
<evidence type="ECO:0000256" key="5">
    <source>
        <dbReference type="ARBA" id="ARBA00022741"/>
    </source>
</evidence>
<dbReference type="GO" id="GO:0051301">
    <property type="term" value="P:cell division"/>
    <property type="evidence" value="ECO:0007669"/>
    <property type="project" value="UniProtKB-KW"/>
</dbReference>
<dbReference type="Gene3D" id="3.40.50.300">
    <property type="entry name" value="P-loop containing nucleotide triphosphate hydrolases"/>
    <property type="match status" value="2"/>
</dbReference>
<dbReference type="Pfam" id="PF06470">
    <property type="entry name" value="SMC_hinge"/>
    <property type="match status" value="1"/>
</dbReference>
<feature type="domain" description="SMC hinge" evidence="14">
    <location>
        <begin position="832"/>
        <end position="945"/>
    </location>
</feature>
<keyword evidence="11" id="KW-0131">Cell cycle</keyword>
<feature type="coiled-coil region" evidence="12">
    <location>
        <begin position="1382"/>
        <end position="1443"/>
    </location>
</feature>
<dbReference type="PANTHER" id="PTHR18937:SF172">
    <property type="entry name" value="STRUCTURAL MAINTENANCE OF CHROMOSOMES PROTEIN"/>
    <property type="match status" value="1"/>
</dbReference>
<dbReference type="Gene3D" id="1.20.1060.20">
    <property type="match status" value="1"/>
</dbReference>
<dbReference type="Proteomes" id="UP001303222">
    <property type="component" value="Unassembled WGS sequence"/>
</dbReference>
<feature type="compositionally biased region" description="Low complexity" evidence="13">
    <location>
        <begin position="146"/>
        <end position="160"/>
    </location>
</feature>
<keyword evidence="4" id="KW-0132">Cell division</keyword>
<comment type="caution">
    <text evidence="15">The sequence shown here is derived from an EMBL/GenBank/DDBJ whole genome shotgun (WGS) entry which is preliminary data.</text>
</comment>
<feature type="region of interest" description="Disordered" evidence="13">
    <location>
        <begin position="1266"/>
        <end position="1375"/>
    </location>
</feature>
<dbReference type="FunFam" id="3.40.50.300:FF:000481">
    <property type="entry name" value="Structural maintenance of chromosomes 4"/>
    <property type="match status" value="1"/>
</dbReference>
<keyword evidence="8 12" id="KW-0175">Coiled coil</keyword>
<evidence type="ECO:0000313" key="15">
    <source>
        <dbReference type="EMBL" id="KAK3952355.1"/>
    </source>
</evidence>
<evidence type="ECO:0000256" key="12">
    <source>
        <dbReference type="SAM" id="Coils"/>
    </source>
</evidence>
<proteinExistence type="inferred from homology"/>
<dbReference type="Gene3D" id="3.30.70.1620">
    <property type="match status" value="1"/>
</dbReference>
<feature type="compositionally biased region" description="Basic residues" evidence="13">
    <location>
        <begin position="174"/>
        <end position="185"/>
    </location>
</feature>
<comment type="subcellular location">
    <subcellularLocation>
        <location evidence="1">Nucleus</location>
    </subcellularLocation>
</comment>
<keyword evidence="10" id="KW-0539">Nucleus</keyword>
<dbReference type="InterPro" id="IPR027417">
    <property type="entry name" value="P-loop_NTPase"/>
</dbReference>
<dbReference type="PANTHER" id="PTHR18937">
    <property type="entry name" value="STRUCTURAL MAINTENANCE OF CHROMOSOMES SMC FAMILY MEMBER"/>
    <property type="match status" value="1"/>
</dbReference>
<sequence>MSTRPSRRAAATRRAPIIEESSSDDESANTSKAAEDDEEEDYTPVPASAARKTAQRSTRRSTATPAPRAGTPAAPSSSTAPTSAPKAAPKRRGRPKKNAAPKPSEEPSAEPSMVAHVEPEAAPGTPEPALKPKDEPMEESTNPNGTVASAVSPATTAVIAEPEARDAQEIQSPPRKRRTLVRRLSRSPAKIMQDQLELQQQQASRQGTPTPGSPSTQRVDRPPAPLQDITQTRINLPPPATAISETLVNTQPASTADETVVAAQKPVRAMDTILEKPMDIVLKSRTMALPVVEDTGPKPRIVITNLVLINFKSYAGRQEVGPFHASFSSVVGPNGSGKSNVIDSLLFVFGFRASKMRQGKISALIHNSAQFPDLSYCEVEVHFQEVMDLPGGGHEVIPDSTLIISRKAFKNNSSQYYINGKSSNFTTVTTLLRDRGVDLDHKRFLILQGEVESIAQMKAKAGNEHEDGLLEYLEDIIGTSKYKTPIEESATEVETLNEICMEKSGRVQHVEKERNSLEDKKNKALAFVRDENELALKQSALYQLYISECDDNIAVTEEAIGQMQAQLDAELEKHHGSEHLIKQLEKAYSKGSKEYDSWEKQTQQLVKEMNKFEQERVKFEEKRKFLADKRKKLEKTIANAEKTTVEAEETIQNCTKEIERRQKDIVFLEKKVKEEEAELATIRESLKGKTQKYSDQIAAKQKSLEPWKDKINQKQSAIAVAESELAILREKANAGTVALEEMEAKIVAIQERQAAKAEEMEQCKAERANMIKEGKKIEAELAKLAEEEPKYRQQLSNARQKADEARSSLSATQNRGNVLTALMRMKESGRIDGFHGRLGNLGAIDQKYDIAISTACGALDNFVTDTVEAGQQCIEYLRKTNLGRGNFMCLDKLRVRDMSPIQTPENAPRLFDLVKPKDDKFRPAFYHALQDTLVAKDLAQANRIAYGAKRWRVVTLAGELIDKSGTMTGGGTTVKRGLMSSKLVADTTKEQVDKLEQDRDTLEQAFNEFQDRQRELESRLRQVQSMVPQLETKMQKINLEVESSERNLTDAQRRIKELSKEQQPSKTDDNRVAALEKEIAKLKGEVEKLREEMSSVEDEIKALQDKIMKVGGEKLRSQKAAVDSLKAEIATQNEETNAAEVKMAKAEKQKHKLEKDFNKASKELQNAIQETEALEEEIQNQGDTAESLTTRVEEAQEALKEKKKELAAMKKELDEKTAELNKTRAVEIEMRNKLEENQKILSENQKRLRYWEDKLSKLVLQDIEDLERGTSADAVTAPQGPADPDAMDVDDPDSILQAQLEAEAAEAEEDKEDEEDGDEEEEEGDAMSLDEDDEEPRQRRNKTPKKQKQKKRRQQTGKTPRKPRNPLELPRYTRDELADMSKEKLKGEIAALEEKISNVNIDLSVLSEYRRRVEEHLARSSDLASAVSQRDAAKRRLDELRRLRLEGFMEGFSTISLRLKEMYQMITMGGNAELELVDSLDPFSEGILFSVMPPKKSWKNISNLSGGEKTLSSLALVFALHHYKPTPLYVMDEIDAALDFRNVSIVASYIKERTKNAQFIVISLRNNMFELAARLVGVYKVNHMTKSVTIENHDYIQRGKHQKEEKERRERERREREERERKEAMGRQREAMERTAELTIASIEA</sequence>